<keyword evidence="3" id="KW-1185">Reference proteome</keyword>
<dbReference type="GO" id="GO:0005886">
    <property type="term" value="C:plasma membrane"/>
    <property type="evidence" value="ECO:0007669"/>
    <property type="project" value="TreeGrafter"/>
</dbReference>
<feature type="compositionally biased region" description="Basic and acidic residues" evidence="1">
    <location>
        <begin position="533"/>
        <end position="552"/>
    </location>
</feature>
<reference evidence="2" key="1">
    <citation type="submission" date="2024-03" db="EMBL/GenBank/DDBJ databases">
        <title>WGS assembly of Saponaria officinalis var. Norfolk2.</title>
        <authorList>
            <person name="Jenkins J."/>
            <person name="Shu S."/>
            <person name="Grimwood J."/>
            <person name="Barry K."/>
            <person name="Goodstein D."/>
            <person name="Schmutz J."/>
            <person name="Leebens-Mack J."/>
            <person name="Osbourn A."/>
        </authorList>
    </citation>
    <scope>NUCLEOTIDE SEQUENCE [LARGE SCALE GENOMIC DNA]</scope>
    <source>
        <strain evidence="2">JIC</strain>
    </source>
</reference>
<feature type="compositionally biased region" description="Basic and acidic residues" evidence="1">
    <location>
        <begin position="137"/>
        <end position="146"/>
    </location>
</feature>
<evidence type="ECO:0000313" key="3">
    <source>
        <dbReference type="Proteomes" id="UP001443914"/>
    </source>
</evidence>
<protein>
    <submittedName>
        <fullName evidence="2">Uncharacterized protein</fullName>
    </submittedName>
</protein>
<dbReference type="EMBL" id="JBDFQZ010000004">
    <property type="protein sequence ID" value="KAK9734746.1"/>
    <property type="molecule type" value="Genomic_DNA"/>
</dbReference>
<evidence type="ECO:0000256" key="1">
    <source>
        <dbReference type="SAM" id="MobiDB-lite"/>
    </source>
</evidence>
<dbReference type="PANTHER" id="PTHR31659:SF9">
    <property type="entry name" value="PROTEIN: UPF0503-LIKE PROTEIN, PUTATIVE (DUF740)-RELATED"/>
    <property type="match status" value="1"/>
</dbReference>
<sequence length="600" mass="66459">MSQNPKLRRLTPCHRHPHLPTTTGLCGPCLHERLSLLKPAASSASAAPAPPELRRCKTFSGNNAAAAAAVDASRRSCDVRGTDSLSSLFVLENNDVGENVEVESRNLGLTCPVLEVKEEDEHDDDDDDDDDDDESVPEGKVEIARVSDFRNDEHEIDFEEGKTMKEFIDLELQSNGKSNSSNNRKDFKEIAGSFLGVASVFSKKLRKWRKKQESSSRDADYNRNKDINCSRNRVDLSLGELRIEDLRGRRLSYTQSEVGDYGLGRRSCDTDPRGSVVLGRASIDCGAFGRKSCDSDPRFSIDIGRTSVDESKGEFVDAPRASWDGYLIGGGRSMPHSGTAPVVSVIENAMATVYGFDDRVLGEGKVKMENGDDKDSSLRRRRGFDRCSSVRRETVVMTEDGEVGLSNAKVSPAAIGIFNGTKLLITEKELNEWRLKSLKDDSSESFETASKELGSVSSSSIGKDEKKCRQWSKLWKFWGLLNRRKGDVEDDVTRAEESKPNDIARNGNKVGLVRSYSTSSSRGSSSVVGSGRTDSKAIVKRRPDDGVLDRNRSARYSPSQIDNNGLLRFYLTPLRSHRRNRLGKSRLKKSHSLARSVLKM</sequence>
<feature type="region of interest" description="Disordered" evidence="1">
    <location>
        <begin position="489"/>
        <end position="556"/>
    </location>
</feature>
<dbReference type="PANTHER" id="PTHR31659">
    <property type="entry name" value="PROTEIN: UPF0503-LIKE PROTEIN, PUTATIVE (DUF740)-RELATED"/>
    <property type="match status" value="1"/>
</dbReference>
<comment type="caution">
    <text evidence="2">The sequence shown here is derived from an EMBL/GenBank/DDBJ whole genome shotgun (WGS) entry which is preliminary data.</text>
</comment>
<dbReference type="Proteomes" id="UP001443914">
    <property type="component" value="Unassembled WGS sequence"/>
</dbReference>
<organism evidence="2 3">
    <name type="scientific">Saponaria officinalis</name>
    <name type="common">Common soapwort</name>
    <name type="synonym">Lychnis saponaria</name>
    <dbReference type="NCBI Taxonomy" id="3572"/>
    <lineage>
        <taxon>Eukaryota</taxon>
        <taxon>Viridiplantae</taxon>
        <taxon>Streptophyta</taxon>
        <taxon>Embryophyta</taxon>
        <taxon>Tracheophyta</taxon>
        <taxon>Spermatophyta</taxon>
        <taxon>Magnoliopsida</taxon>
        <taxon>eudicotyledons</taxon>
        <taxon>Gunneridae</taxon>
        <taxon>Pentapetalae</taxon>
        <taxon>Caryophyllales</taxon>
        <taxon>Caryophyllaceae</taxon>
        <taxon>Caryophylleae</taxon>
        <taxon>Saponaria</taxon>
    </lineage>
</organism>
<dbReference type="InterPro" id="IPR008004">
    <property type="entry name" value="OCTOPUS-like"/>
</dbReference>
<feature type="compositionally biased region" description="Basic and acidic residues" evidence="1">
    <location>
        <begin position="489"/>
        <end position="502"/>
    </location>
</feature>
<feature type="region of interest" description="Disordered" evidence="1">
    <location>
        <begin position="114"/>
        <end position="146"/>
    </location>
</feature>
<gene>
    <name evidence="2" type="ORF">RND81_04G160400</name>
</gene>
<name>A0AAW1LMJ3_SAPOF</name>
<evidence type="ECO:0000313" key="2">
    <source>
        <dbReference type="EMBL" id="KAK9734746.1"/>
    </source>
</evidence>
<feature type="compositionally biased region" description="Acidic residues" evidence="1">
    <location>
        <begin position="117"/>
        <end position="136"/>
    </location>
</feature>
<dbReference type="Pfam" id="PF05340">
    <property type="entry name" value="DUF740"/>
    <property type="match status" value="2"/>
</dbReference>
<feature type="compositionally biased region" description="Low complexity" evidence="1">
    <location>
        <begin position="513"/>
        <end position="532"/>
    </location>
</feature>
<accession>A0AAW1LMJ3</accession>
<proteinExistence type="predicted"/>
<dbReference type="AlphaFoldDB" id="A0AAW1LMJ3"/>